<reference evidence="5" key="3">
    <citation type="submission" date="2016-11" db="EMBL/GenBank/DDBJ databases">
        <authorList>
            <person name="Varghese N."/>
            <person name="Submissions S."/>
        </authorList>
    </citation>
    <scope>NUCLEOTIDE SEQUENCE [LARGE SCALE GENOMIC DNA]</scope>
    <source>
        <strain evidence="5">DX253</strain>
    </source>
</reference>
<evidence type="ECO:0000313" key="5">
    <source>
        <dbReference type="Proteomes" id="UP000184203"/>
    </source>
</evidence>
<feature type="transmembrane region" description="Helical" evidence="1">
    <location>
        <begin position="38"/>
        <end position="56"/>
    </location>
</feature>
<dbReference type="RefSeq" id="WP_007982037.1">
    <property type="nucleotide sequence ID" value="NZ_AEMG01000019.1"/>
</dbReference>
<dbReference type="Proteomes" id="UP000184203">
    <property type="component" value="Unassembled WGS sequence"/>
</dbReference>
<reference evidence="3" key="2">
    <citation type="submission" date="2016-11" db="EMBL/GenBank/DDBJ databases">
        <authorList>
            <person name="Jaros S."/>
            <person name="Januszkiewicz K."/>
            <person name="Wedrychowicz H."/>
        </authorList>
    </citation>
    <scope>NUCLEOTIDE SEQUENCE [LARGE SCALE GENOMIC DNA]</scope>
    <source>
        <strain evidence="3">DX253</strain>
    </source>
</reference>
<gene>
    <name evidence="3" type="ORF">SAMN05444342_1199</name>
    <name evidence="2" type="ORF">ZOD2009_17613</name>
</gene>
<sequence>MAVSVTSWVPDRENLLVAACCLMAAVAAYDYHVGAYGGTVVATVGAGIALTFLVLLSE</sequence>
<evidence type="ECO:0000313" key="3">
    <source>
        <dbReference type="EMBL" id="SHK28429.1"/>
    </source>
</evidence>
<name>E7QXI4_HALPU</name>
<dbReference type="PATRIC" id="fig|797209.4.peg.3451"/>
<dbReference type="STRING" id="797209.GCA_000376445_02921"/>
<keyword evidence="5" id="KW-1185">Reference proteome</keyword>
<evidence type="ECO:0000256" key="1">
    <source>
        <dbReference type="SAM" id="Phobius"/>
    </source>
</evidence>
<keyword evidence="1" id="KW-0812">Transmembrane</keyword>
<proteinExistence type="predicted"/>
<accession>E7QXI4</accession>
<organism evidence="2 4">
    <name type="scientific">Haladaptatus paucihalophilus DX253</name>
    <dbReference type="NCBI Taxonomy" id="797209"/>
    <lineage>
        <taxon>Archaea</taxon>
        <taxon>Methanobacteriati</taxon>
        <taxon>Methanobacteriota</taxon>
        <taxon>Stenosarchaea group</taxon>
        <taxon>Halobacteria</taxon>
        <taxon>Halobacteriales</taxon>
        <taxon>Haladaptataceae</taxon>
        <taxon>Haladaptatus</taxon>
    </lineage>
</organism>
<evidence type="ECO:0000313" key="2">
    <source>
        <dbReference type="EMBL" id="EFW90987.1"/>
    </source>
</evidence>
<protein>
    <submittedName>
        <fullName evidence="2">Uncharacterized protein</fullName>
    </submittedName>
</protein>
<reference evidence="2 4" key="1">
    <citation type="journal article" date="2014" name="ISME J.">
        <title>Trehalose/2-sulfotrehalose biosynthesis and glycine-betaine uptake are widely spread mechanisms for osmoadaptation in the Halobacteriales.</title>
        <authorList>
            <person name="Youssef N.H."/>
            <person name="Savage-Ashlock K.N."/>
            <person name="McCully A.L."/>
            <person name="Luedtke B."/>
            <person name="Shaw E.I."/>
            <person name="Hoff W.D."/>
            <person name="Elshahed M.S."/>
        </authorList>
    </citation>
    <scope>NUCLEOTIDE SEQUENCE [LARGE SCALE GENOMIC DNA]</scope>
    <source>
        <strain evidence="2 4">DX253</strain>
    </source>
</reference>
<evidence type="ECO:0000313" key="4">
    <source>
        <dbReference type="Proteomes" id="UP000003751"/>
    </source>
</evidence>
<dbReference type="EMBL" id="FRAN01000001">
    <property type="protein sequence ID" value="SHK28429.1"/>
    <property type="molecule type" value="Genomic_DNA"/>
</dbReference>
<keyword evidence="1" id="KW-0472">Membrane</keyword>
<keyword evidence="1" id="KW-1133">Transmembrane helix</keyword>
<dbReference type="EMBL" id="AEMG01000019">
    <property type="protein sequence ID" value="EFW90987.1"/>
    <property type="molecule type" value="Genomic_DNA"/>
</dbReference>
<dbReference type="Proteomes" id="UP000003751">
    <property type="component" value="Unassembled WGS sequence"/>
</dbReference>
<dbReference type="AlphaFoldDB" id="E7QXI4"/>